<dbReference type="RefSeq" id="WP_359786108.1">
    <property type="nucleotide sequence ID" value="NZ_JBEYBN010000006.1"/>
</dbReference>
<dbReference type="EMBL" id="JBEYBN010000006">
    <property type="protein sequence ID" value="MEU2266091.1"/>
    <property type="molecule type" value="Genomic_DNA"/>
</dbReference>
<organism evidence="3 4">
    <name type="scientific">Streptomyces olindensis</name>
    <dbReference type="NCBI Taxonomy" id="358823"/>
    <lineage>
        <taxon>Bacteria</taxon>
        <taxon>Bacillati</taxon>
        <taxon>Actinomycetota</taxon>
        <taxon>Actinomycetes</taxon>
        <taxon>Kitasatosporales</taxon>
        <taxon>Streptomycetaceae</taxon>
        <taxon>Streptomyces</taxon>
    </lineage>
</organism>
<dbReference type="InterPro" id="IPR014729">
    <property type="entry name" value="Rossmann-like_a/b/a_fold"/>
</dbReference>
<feature type="domain" description="UspA" evidence="2">
    <location>
        <begin position="1"/>
        <end position="138"/>
    </location>
</feature>
<dbReference type="InterPro" id="IPR006015">
    <property type="entry name" value="Universal_stress_UspA"/>
</dbReference>
<gene>
    <name evidence="3" type="ORF">ABZ568_06555</name>
</gene>
<proteinExistence type="inferred from homology"/>
<dbReference type="PANTHER" id="PTHR46268:SF6">
    <property type="entry name" value="UNIVERSAL STRESS PROTEIN UP12"/>
    <property type="match status" value="1"/>
</dbReference>
<keyword evidence="4" id="KW-1185">Reference proteome</keyword>
<dbReference type="InterPro" id="IPR006016">
    <property type="entry name" value="UspA"/>
</dbReference>
<comment type="caution">
    <text evidence="3">The sequence shown here is derived from an EMBL/GenBank/DDBJ whole genome shotgun (WGS) entry which is preliminary data.</text>
</comment>
<evidence type="ECO:0000256" key="1">
    <source>
        <dbReference type="ARBA" id="ARBA00008791"/>
    </source>
</evidence>
<name>A0ABV2XQ06_9ACTN</name>
<sequence>MNLPIVVGVDGSEASLRAADWAADEAALRGAPLRLVHASLWECYERAVFPAASERWERILTDVLVVAAAHRARQRVPDMKIDTQVVPEGPVPVLIHEAHRASVLILGSQDRGGVAELLQGSVGLTVAGLADCPVIVVRGGHEGGDRSGAHRRVVLGVGEEAASANAIRFALEEAERRGAVLEAVRAWRRPAHETTDHPWFVGEPAHVREERAVQALEAALREAPAGVRLHKRAVEGPARQVLLDTCQDADLLVLGARRRPGHFGLHLGRVTHAALTHSACPVAVVPEQPRYP</sequence>
<evidence type="ECO:0000259" key="2">
    <source>
        <dbReference type="Pfam" id="PF00582"/>
    </source>
</evidence>
<dbReference type="Gene3D" id="3.40.50.620">
    <property type="entry name" value="HUPs"/>
    <property type="match status" value="2"/>
</dbReference>
<protein>
    <submittedName>
        <fullName evidence="3">Universal stress protein</fullName>
    </submittedName>
</protein>
<dbReference type="PRINTS" id="PR01438">
    <property type="entry name" value="UNVRSLSTRESS"/>
</dbReference>
<reference evidence="3 4" key="1">
    <citation type="submission" date="2024-06" db="EMBL/GenBank/DDBJ databases">
        <title>The Natural Products Discovery Center: Release of the First 8490 Sequenced Strains for Exploring Actinobacteria Biosynthetic Diversity.</title>
        <authorList>
            <person name="Kalkreuter E."/>
            <person name="Kautsar S.A."/>
            <person name="Yang D."/>
            <person name="Bader C.D."/>
            <person name="Teijaro C.N."/>
            <person name="Fluegel L."/>
            <person name="Davis C.M."/>
            <person name="Simpson J.R."/>
            <person name="Lauterbach L."/>
            <person name="Steele A.D."/>
            <person name="Gui C."/>
            <person name="Meng S."/>
            <person name="Li G."/>
            <person name="Viehrig K."/>
            <person name="Ye F."/>
            <person name="Su P."/>
            <person name="Kiefer A.F."/>
            <person name="Nichols A."/>
            <person name="Cepeda A.J."/>
            <person name="Yan W."/>
            <person name="Fan B."/>
            <person name="Jiang Y."/>
            <person name="Adhikari A."/>
            <person name="Zheng C.-J."/>
            <person name="Schuster L."/>
            <person name="Cowan T.M."/>
            <person name="Smanski M.J."/>
            <person name="Chevrette M.G."/>
            <person name="De Carvalho L.P.S."/>
            <person name="Shen B."/>
        </authorList>
    </citation>
    <scope>NUCLEOTIDE SEQUENCE [LARGE SCALE GENOMIC DNA]</scope>
    <source>
        <strain evidence="3 4">NPDC019583</strain>
    </source>
</reference>
<comment type="similarity">
    <text evidence="1">Belongs to the universal stress protein A family.</text>
</comment>
<evidence type="ECO:0000313" key="4">
    <source>
        <dbReference type="Proteomes" id="UP001550603"/>
    </source>
</evidence>
<evidence type="ECO:0000313" key="3">
    <source>
        <dbReference type="EMBL" id="MEU2266091.1"/>
    </source>
</evidence>
<dbReference type="PANTHER" id="PTHR46268">
    <property type="entry name" value="STRESS RESPONSE PROTEIN NHAX"/>
    <property type="match status" value="1"/>
</dbReference>
<accession>A0ABV2XQ06</accession>
<dbReference type="Proteomes" id="UP001550603">
    <property type="component" value="Unassembled WGS sequence"/>
</dbReference>
<feature type="domain" description="UspA" evidence="2">
    <location>
        <begin position="151"/>
        <end position="286"/>
    </location>
</feature>
<dbReference type="SUPFAM" id="SSF52402">
    <property type="entry name" value="Adenine nucleotide alpha hydrolases-like"/>
    <property type="match status" value="2"/>
</dbReference>
<dbReference type="Pfam" id="PF00582">
    <property type="entry name" value="Usp"/>
    <property type="match status" value="2"/>
</dbReference>